<dbReference type="AlphaFoldDB" id="A0A819F9W8"/>
<organism evidence="1 2">
    <name type="scientific">Rotaria sordida</name>
    <dbReference type="NCBI Taxonomy" id="392033"/>
    <lineage>
        <taxon>Eukaryota</taxon>
        <taxon>Metazoa</taxon>
        <taxon>Spiralia</taxon>
        <taxon>Gnathifera</taxon>
        <taxon>Rotifera</taxon>
        <taxon>Eurotatoria</taxon>
        <taxon>Bdelloidea</taxon>
        <taxon>Philodinida</taxon>
        <taxon>Philodinidae</taxon>
        <taxon>Rotaria</taxon>
    </lineage>
</organism>
<feature type="non-terminal residue" evidence="1">
    <location>
        <position position="1"/>
    </location>
</feature>
<accession>A0A819F9W8</accession>
<evidence type="ECO:0000313" key="1">
    <source>
        <dbReference type="EMBL" id="CAF3863014.1"/>
    </source>
</evidence>
<proteinExistence type="predicted"/>
<evidence type="ECO:0000313" key="2">
    <source>
        <dbReference type="Proteomes" id="UP000663836"/>
    </source>
</evidence>
<dbReference type="Proteomes" id="UP000663836">
    <property type="component" value="Unassembled WGS sequence"/>
</dbReference>
<reference evidence="1" key="1">
    <citation type="submission" date="2021-02" db="EMBL/GenBank/DDBJ databases">
        <authorList>
            <person name="Nowell W R."/>
        </authorList>
    </citation>
    <scope>NUCLEOTIDE SEQUENCE</scope>
</reference>
<gene>
    <name evidence="1" type="ORF">JBS370_LOCUS18872</name>
</gene>
<dbReference type="EMBL" id="CAJOBD010002191">
    <property type="protein sequence ID" value="CAF3863014.1"/>
    <property type="molecule type" value="Genomic_DNA"/>
</dbReference>
<sequence length="63" mass="7040">LKSNNPLYARGVIQQVTSARGELNESIMILENVKAAIDEGLVGVRQKGSAEYRQKKLIKKEKK</sequence>
<protein>
    <submittedName>
        <fullName evidence="1">Uncharacterized protein</fullName>
    </submittedName>
</protein>
<name>A0A819F9W8_9BILA</name>
<comment type="caution">
    <text evidence="1">The sequence shown here is derived from an EMBL/GenBank/DDBJ whole genome shotgun (WGS) entry which is preliminary data.</text>
</comment>